<dbReference type="NCBIfam" id="TIGR00556">
    <property type="entry name" value="pantethn_trn"/>
    <property type="match status" value="1"/>
</dbReference>
<dbReference type="Proteomes" id="UP000070252">
    <property type="component" value="Unassembled WGS sequence"/>
</dbReference>
<dbReference type="InterPro" id="IPR055066">
    <property type="entry name" value="AASDHPPT_N"/>
</dbReference>
<proteinExistence type="inferred from homology"/>
<feature type="domain" description="4'-phosphopantetheinyl transferase N-terminal" evidence="8">
    <location>
        <begin position="15"/>
        <end position="99"/>
    </location>
</feature>
<evidence type="ECO:0000256" key="3">
    <source>
        <dbReference type="ARBA" id="ARBA00022679"/>
    </source>
</evidence>
<dbReference type="Pfam" id="PF22624">
    <property type="entry name" value="AASDHPPT_N"/>
    <property type="match status" value="1"/>
</dbReference>
<protein>
    <submittedName>
        <fullName evidence="10">4'-phosphopantetheinyl transferase</fullName>
    </submittedName>
</protein>
<reference evidence="10 12" key="2">
    <citation type="submission" date="2016-10" db="EMBL/GenBank/DDBJ databases">
        <authorList>
            <person name="de Groot N.N."/>
        </authorList>
    </citation>
    <scope>NUCLEOTIDE SEQUENCE [LARGE SCALE GENOMIC DNA]</scope>
    <source>
        <strain evidence="10 12">CGMCC 1.10239</strain>
    </source>
</reference>
<evidence type="ECO:0000256" key="6">
    <source>
        <dbReference type="ARBA" id="ARBA00023194"/>
    </source>
</evidence>
<dbReference type="InterPro" id="IPR050559">
    <property type="entry name" value="P-Pant_transferase_sf"/>
</dbReference>
<dbReference type="GO" id="GO:0006633">
    <property type="term" value="P:fatty acid biosynthetic process"/>
    <property type="evidence" value="ECO:0007669"/>
    <property type="project" value="InterPro"/>
</dbReference>
<organism evidence="10 12">
    <name type="scientific">Paenibacillus jilunlii</name>
    <dbReference type="NCBI Taxonomy" id="682956"/>
    <lineage>
        <taxon>Bacteria</taxon>
        <taxon>Bacillati</taxon>
        <taxon>Bacillota</taxon>
        <taxon>Bacilli</taxon>
        <taxon>Bacillales</taxon>
        <taxon>Paenibacillaceae</taxon>
        <taxon>Paenibacillus</taxon>
    </lineage>
</organism>
<dbReference type="InterPro" id="IPR004568">
    <property type="entry name" value="Ppantetheine-prot_Trfase_dom"/>
</dbReference>
<comment type="cofactor">
    <cofactor evidence="1">
        <name>Mg(2+)</name>
        <dbReference type="ChEBI" id="CHEBI:18420"/>
    </cofactor>
</comment>
<keyword evidence="4" id="KW-0479">Metal-binding</keyword>
<name>A0A1G9UQA0_9BACL</name>
<evidence type="ECO:0000256" key="2">
    <source>
        <dbReference type="ARBA" id="ARBA00010990"/>
    </source>
</evidence>
<gene>
    <name evidence="9" type="ORF">AML91_20985</name>
    <name evidence="10" type="ORF">SAMN05216191_1153</name>
</gene>
<comment type="similarity">
    <text evidence="2">Belongs to the P-Pant transferase superfamily. Gsp/Sfp/HetI/AcpT family.</text>
</comment>
<dbReference type="GO" id="GO:0000287">
    <property type="term" value="F:magnesium ion binding"/>
    <property type="evidence" value="ECO:0007669"/>
    <property type="project" value="InterPro"/>
</dbReference>
<evidence type="ECO:0000256" key="1">
    <source>
        <dbReference type="ARBA" id="ARBA00001946"/>
    </source>
</evidence>
<evidence type="ECO:0000313" key="9">
    <source>
        <dbReference type="EMBL" id="KWX72414.1"/>
    </source>
</evidence>
<feature type="domain" description="4'-phosphopantetheinyl transferase" evidence="7">
    <location>
        <begin position="104"/>
        <end position="205"/>
    </location>
</feature>
<dbReference type="PANTHER" id="PTHR12215:SF10">
    <property type="entry name" value="L-AMINOADIPATE-SEMIALDEHYDE DEHYDROGENASE-PHOSPHOPANTETHEINYL TRANSFERASE"/>
    <property type="match status" value="1"/>
</dbReference>
<dbReference type="GO" id="GO:0019878">
    <property type="term" value="P:lysine biosynthetic process via aminoadipic acid"/>
    <property type="evidence" value="ECO:0007669"/>
    <property type="project" value="TreeGrafter"/>
</dbReference>
<dbReference type="PANTHER" id="PTHR12215">
    <property type="entry name" value="PHOSPHOPANTETHEINE TRANSFERASE"/>
    <property type="match status" value="1"/>
</dbReference>
<keyword evidence="5" id="KW-0460">Magnesium</keyword>
<dbReference type="Gene3D" id="3.90.470.20">
    <property type="entry name" value="4'-phosphopantetheinyl transferase domain"/>
    <property type="match status" value="2"/>
</dbReference>
<evidence type="ECO:0000313" key="10">
    <source>
        <dbReference type="EMBL" id="SDM61735.1"/>
    </source>
</evidence>
<dbReference type="EMBL" id="LIPY01000120">
    <property type="protein sequence ID" value="KWX72414.1"/>
    <property type="molecule type" value="Genomic_DNA"/>
</dbReference>
<evidence type="ECO:0000256" key="5">
    <source>
        <dbReference type="ARBA" id="ARBA00022842"/>
    </source>
</evidence>
<dbReference type="GO" id="GO:0008897">
    <property type="term" value="F:holo-[acyl-carrier-protein] synthase activity"/>
    <property type="evidence" value="ECO:0007669"/>
    <property type="project" value="InterPro"/>
</dbReference>
<dbReference type="SUPFAM" id="SSF56214">
    <property type="entry name" value="4'-phosphopantetheinyl transferase"/>
    <property type="match status" value="2"/>
</dbReference>
<dbReference type="GO" id="GO:0005829">
    <property type="term" value="C:cytosol"/>
    <property type="evidence" value="ECO:0007669"/>
    <property type="project" value="TreeGrafter"/>
</dbReference>
<keyword evidence="11" id="KW-1185">Reference proteome</keyword>
<evidence type="ECO:0000259" key="7">
    <source>
        <dbReference type="Pfam" id="PF01648"/>
    </source>
</evidence>
<reference evidence="9 11" key="1">
    <citation type="submission" date="2015-08" db="EMBL/GenBank/DDBJ databases">
        <title>Genome of Paenibacillus jilunlii.</title>
        <authorList>
            <person name="Sant'Anna F.H."/>
            <person name="Ambrosini A."/>
            <person name="Souza R."/>
            <person name="Bach E."/>
            <person name="Fernandes G."/>
            <person name="Balsanelli E."/>
            <person name="Baura V.A."/>
            <person name="Pedrosa F.O."/>
            <person name="Souza E.M."/>
            <person name="Passaglia L."/>
        </authorList>
    </citation>
    <scope>NUCLEOTIDE SEQUENCE [LARGE SCALE GENOMIC DNA]</scope>
    <source>
        <strain evidence="9 11">DSM 23019</strain>
    </source>
</reference>
<evidence type="ECO:0000313" key="12">
    <source>
        <dbReference type="Proteomes" id="UP000182783"/>
    </source>
</evidence>
<dbReference type="GO" id="GO:0017000">
    <property type="term" value="P:antibiotic biosynthetic process"/>
    <property type="evidence" value="ECO:0007669"/>
    <property type="project" value="UniProtKB-KW"/>
</dbReference>
<sequence length="239" mass="27097">MQIYAVAISHFPNTQLIPLLSCVSREKSDKLSRFHHQEDLIRGLVGDLLVRKVISETLAVPVKRIVFGTNSYGKPYLAIPDNNSFHYNVSHSGDWVVCAIDDSPVGIDIERIQPVQLEISRRFFAREEVEFIEQAPSDDQKQERFFAVWTAKESYIKAIGQGLSHSLNNFSTVREGSVEGLRVFDHCDWYLKAYSLDDSYALAVCGQKPQACETVRVISPDDIIGYFLDDHGQQNVHVH</sequence>
<accession>A0A1G9UQA0</accession>
<evidence type="ECO:0000259" key="8">
    <source>
        <dbReference type="Pfam" id="PF22624"/>
    </source>
</evidence>
<dbReference type="AlphaFoldDB" id="A0A1G9UQA0"/>
<dbReference type="InterPro" id="IPR037143">
    <property type="entry name" value="4-PPantetheinyl_Trfase_dom_sf"/>
</dbReference>
<keyword evidence="3 10" id="KW-0808">Transferase</keyword>
<evidence type="ECO:0000313" key="11">
    <source>
        <dbReference type="Proteomes" id="UP000070252"/>
    </source>
</evidence>
<dbReference type="InterPro" id="IPR008278">
    <property type="entry name" value="4-PPantetheinyl_Trfase_dom"/>
</dbReference>
<dbReference type="Pfam" id="PF01648">
    <property type="entry name" value="ACPS"/>
    <property type="match status" value="1"/>
</dbReference>
<dbReference type="EMBL" id="FNGM01000015">
    <property type="protein sequence ID" value="SDM61735.1"/>
    <property type="molecule type" value="Genomic_DNA"/>
</dbReference>
<dbReference type="Proteomes" id="UP000182783">
    <property type="component" value="Unassembled WGS sequence"/>
</dbReference>
<keyword evidence="6" id="KW-0045">Antibiotic biosynthesis</keyword>
<evidence type="ECO:0000256" key="4">
    <source>
        <dbReference type="ARBA" id="ARBA00022723"/>
    </source>
</evidence>